<reference evidence="3" key="1">
    <citation type="journal article" date="2008" name="J. Bacteriol.">
        <title>Genome sequence of the fish pathogen Renibacterium salmoninarum suggests reductive evolution away from an environmental Arthrobacter ancestor.</title>
        <authorList>
            <person name="Wiens G.D."/>
            <person name="Rockey D.D."/>
            <person name="Wu Z."/>
            <person name="Chang J."/>
            <person name="Levy R."/>
            <person name="Crane S."/>
            <person name="Chen D.S."/>
            <person name="Capri G.R."/>
            <person name="Burnett J.R."/>
            <person name="Sudheesh P.S."/>
            <person name="Schipma M.J."/>
            <person name="Burd H."/>
            <person name="Bhattacharyya A."/>
            <person name="Rhodes L.D."/>
            <person name="Kaul R."/>
            <person name="Strom M.S."/>
        </authorList>
    </citation>
    <scope>NUCLEOTIDE SEQUENCE [LARGE SCALE GENOMIC DNA]</scope>
    <source>
        <strain evidence="3">ATCC 33209 / DSM 20767 / JCM 11484 / NBRC 15589 / NCIMB 2235</strain>
    </source>
</reference>
<dbReference type="eggNOG" id="COG3247">
    <property type="taxonomic scope" value="Bacteria"/>
</dbReference>
<dbReference type="EMBL" id="CP000910">
    <property type="protein sequence ID" value="ABY25227.1"/>
    <property type="molecule type" value="Genomic_DNA"/>
</dbReference>
<keyword evidence="1" id="KW-0472">Membrane</keyword>
<name>A9WVK6_RENSM</name>
<evidence type="ECO:0000313" key="2">
    <source>
        <dbReference type="EMBL" id="ABY25227.1"/>
    </source>
</evidence>
<dbReference type="STRING" id="288705.RSal33209_3518"/>
<feature type="transmembrane region" description="Helical" evidence="1">
    <location>
        <begin position="44"/>
        <end position="61"/>
    </location>
</feature>
<dbReference type="AlphaFoldDB" id="A9WVK6"/>
<feature type="transmembrane region" description="Helical" evidence="1">
    <location>
        <begin position="98"/>
        <end position="116"/>
    </location>
</feature>
<keyword evidence="1" id="KW-0812">Transmembrane</keyword>
<evidence type="ECO:0000256" key="1">
    <source>
        <dbReference type="SAM" id="Phobius"/>
    </source>
</evidence>
<keyword evidence="1" id="KW-1133">Transmembrane helix</keyword>
<evidence type="ECO:0000313" key="3">
    <source>
        <dbReference type="Proteomes" id="UP000002007"/>
    </source>
</evidence>
<feature type="transmembrane region" description="Helical" evidence="1">
    <location>
        <begin position="21"/>
        <end position="38"/>
    </location>
</feature>
<feature type="transmembrane region" description="Helical" evidence="1">
    <location>
        <begin position="128"/>
        <end position="146"/>
    </location>
</feature>
<dbReference type="HOGENOM" id="CLU_117058_0_0_11"/>
<organism evidence="2 3">
    <name type="scientific">Renibacterium salmoninarum (strain ATCC 33209 / DSM 20767 / JCM 11484 / NBRC 15589 / NCIMB 2235)</name>
    <dbReference type="NCBI Taxonomy" id="288705"/>
    <lineage>
        <taxon>Bacteria</taxon>
        <taxon>Bacillati</taxon>
        <taxon>Actinomycetota</taxon>
        <taxon>Actinomycetes</taxon>
        <taxon>Micrococcales</taxon>
        <taxon>Micrococcaceae</taxon>
        <taxon>Renibacterium</taxon>
    </lineage>
</organism>
<proteinExistence type="predicted"/>
<feature type="transmembrane region" description="Helical" evidence="1">
    <location>
        <begin position="152"/>
        <end position="175"/>
    </location>
</feature>
<dbReference type="RefSeq" id="WP_012246853.1">
    <property type="nucleotide sequence ID" value="NC_010168.1"/>
</dbReference>
<protein>
    <submittedName>
        <fullName evidence="2">Membrane protein, putative</fullName>
    </submittedName>
</protein>
<dbReference type="Pfam" id="PF03729">
    <property type="entry name" value="DUF308"/>
    <property type="match status" value="1"/>
</dbReference>
<dbReference type="Proteomes" id="UP000002007">
    <property type="component" value="Chromosome"/>
</dbReference>
<feature type="transmembrane region" description="Helical" evidence="1">
    <location>
        <begin position="73"/>
        <end position="92"/>
    </location>
</feature>
<gene>
    <name evidence="2" type="ordered locus">RSal33209_3518</name>
</gene>
<keyword evidence="3" id="KW-1185">Reference proteome</keyword>
<dbReference type="KEGG" id="rsa:RSal33209_3518"/>
<accession>A9WVK6</accession>
<sequence length="197" mass="20102">MTSNNAQVGRPTPEPGLWRPVLLRSLVALAFGLLTVFWPDVPAAAAGVYLLLTAAAVLVLNMSVRHGLQGSGLLLRIECIVLAVCGLVSLLAPGASTLIIGLALVLSGGLEILLGFKFRQQTVLGRDWLITGTIAAVAGILIFALANGSPRAPLGVMGGSAVIIGVALILAALTYRTDGSRGAASTLSSEQSLPGVE</sequence>
<dbReference type="InterPro" id="IPR005325">
    <property type="entry name" value="DUF308_memb"/>
</dbReference>